<dbReference type="InterPro" id="IPR018171">
    <property type="entry name" value="Pept_tRNA_hydro_CS"/>
</dbReference>
<accession>A0A537JV78</accession>
<keyword evidence="8" id="KW-0963">Cytoplasm</keyword>
<comment type="catalytic activity">
    <reaction evidence="6 8">
        <text>an N-acyl-L-alpha-aminoacyl-tRNA + H2O = an N-acyl-L-amino acid + a tRNA + H(+)</text>
        <dbReference type="Rhea" id="RHEA:54448"/>
        <dbReference type="Rhea" id="RHEA-COMP:10123"/>
        <dbReference type="Rhea" id="RHEA-COMP:13883"/>
        <dbReference type="ChEBI" id="CHEBI:15377"/>
        <dbReference type="ChEBI" id="CHEBI:15378"/>
        <dbReference type="ChEBI" id="CHEBI:59874"/>
        <dbReference type="ChEBI" id="CHEBI:78442"/>
        <dbReference type="ChEBI" id="CHEBI:138191"/>
        <dbReference type="EC" id="3.1.1.29"/>
    </reaction>
</comment>
<evidence type="ECO:0000313" key="11">
    <source>
        <dbReference type="Proteomes" id="UP000318509"/>
    </source>
</evidence>
<comment type="function">
    <text evidence="8">Hydrolyzes ribosome-free peptidyl-tRNAs (with 1 or more amino acids incorporated), which drop off the ribosome during protein synthesis, or as a result of ribosome stalling.</text>
</comment>
<protein>
    <recommendedName>
        <fullName evidence="7 8">Peptidyl-tRNA hydrolase</fullName>
        <shortName evidence="8">Pth</shortName>
        <ecNumber evidence="1 8">3.1.1.29</ecNumber>
    </recommendedName>
</protein>
<feature type="region of interest" description="Disordered" evidence="9">
    <location>
        <begin position="184"/>
        <end position="227"/>
    </location>
</feature>
<dbReference type="HAMAP" id="MF_00083">
    <property type="entry name" value="Pept_tRNA_hydro_bact"/>
    <property type="match status" value="1"/>
</dbReference>
<feature type="binding site" evidence="8">
    <location>
        <position position="111"/>
    </location>
    <ligand>
        <name>tRNA</name>
        <dbReference type="ChEBI" id="CHEBI:17843"/>
    </ligand>
</feature>
<feature type="compositionally biased region" description="Polar residues" evidence="9">
    <location>
        <begin position="196"/>
        <end position="206"/>
    </location>
</feature>
<comment type="function">
    <text evidence="8">Catalyzes the release of premature peptidyl moieties from peptidyl-tRNA molecules trapped in stalled 50S ribosomal subunits, and thus maintains levels of free tRNAs and 50S ribosomes.</text>
</comment>
<dbReference type="InterPro" id="IPR001328">
    <property type="entry name" value="Pept_tRNA_hydro"/>
</dbReference>
<feature type="active site" description="Proton acceptor" evidence="8">
    <location>
        <position position="19"/>
    </location>
</feature>
<dbReference type="Proteomes" id="UP000318509">
    <property type="component" value="Unassembled WGS sequence"/>
</dbReference>
<gene>
    <name evidence="8" type="primary">pth</name>
    <name evidence="10" type="ORF">E6H00_15665</name>
</gene>
<feature type="site" description="Discriminates between blocked and unblocked aminoacyl-tRNA" evidence="8">
    <location>
        <position position="9"/>
    </location>
</feature>
<evidence type="ECO:0000256" key="3">
    <source>
        <dbReference type="ARBA" id="ARBA00022801"/>
    </source>
</evidence>
<dbReference type="GO" id="GO:0006515">
    <property type="term" value="P:protein quality control for misfolded or incompletely synthesized proteins"/>
    <property type="evidence" value="ECO:0007669"/>
    <property type="project" value="UniProtKB-UniRule"/>
</dbReference>
<feature type="binding site" evidence="8">
    <location>
        <position position="65"/>
    </location>
    <ligand>
        <name>tRNA</name>
        <dbReference type="ChEBI" id="CHEBI:17843"/>
    </ligand>
</feature>
<keyword evidence="4 8" id="KW-0694">RNA-binding</keyword>
<dbReference type="GO" id="GO:0072344">
    <property type="term" value="P:rescue of stalled ribosome"/>
    <property type="evidence" value="ECO:0007669"/>
    <property type="project" value="UniProtKB-UniRule"/>
</dbReference>
<comment type="subunit">
    <text evidence="8">Monomer.</text>
</comment>
<dbReference type="PROSITE" id="PS01196">
    <property type="entry name" value="PEPT_TRNA_HYDROL_2"/>
    <property type="match status" value="1"/>
</dbReference>
<dbReference type="Gene3D" id="3.40.50.1470">
    <property type="entry name" value="Peptidyl-tRNA hydrolase"/>
    <property type="match status" value="1"/>
</dbReference>
<evidence type="ECO:0000256" key="9">
    <source>
        <dbReference type="SAM" id="MobiDB-lite"/>
    </source>
</evidence>
<dbReference type="EC" id="3.1.1.29" evidence="1 8"/>
<evidence type="ECO:0000256" key="4">
    <source>
        <dbReference type="ARBA" id="ARBA00022884"/>
    </source>
</evidence>
<keyword evidence="2 8" id="KW-0820">tRNA-binding</keyword>
<comment type="caution">
    <text evidence="10">The sequence shown here is derived from an EMBL/GenBank/DDBJ whole genome shotgun (WGS) entry which is preliminary data.</text>
</comment>
<comment type="subcellular location">
    <subcellularLocation>
        <location evidence="8">Cytoplasm</location>
    </subcellularLocation>
</comment>
<comment type="similarity">
    <text evidence="5 8">Belongs to the PTH family.</text>
</comment>
<sequence>MMIVVGLGNPGRRYRGTRHNVGQDVARRLADRFRIRLEGDGRAAAGKARVGSATLVLAIPETYMNVSGQAVKDLLQRRRRRSEDLLVVHDDLDLTLGHLRLRPGNGAGGHNGVRSIIEELGTGAFSRLRIGIGRPPAGQDPAEFVLERFTSEERPKIDEAIERAAEAVVVAATEGLAAAMNRYNRRATGTPPAGTPNRNGTNSTQRLPPAGAPNQSGTSSNKRLLTP</sequence>
<evidence type="ECO:0000256" key="8">
    <source>
        <dbReference type="HAMAP-Rule" id="MF_00083"/>
    </source>
</evidence>
<dbReference type="CDD" id="cd00462">
    <property type="entry name" value="PTH"/>
    <property type="match status" value="1"/>
</dbReference>
<keyword evidence="3 8" id="KW-0378">Hydrolase</keyword>
<name>A0A537JV78_9BACT</name>
<reference evidence="10 11" key="1">
    <citation type="journal article" date="2019" name="Nat. Microbiol.">
        <title>Mediterranean grassland soil C-N compound turnover is dependent on rainfall and depth, and is mediated by genomically divergent microorganisms.</title>
        <authorList>
            <person name="Diamond S."/>
            <person name="Andeer P.F."/>
            <person name="Li Z."/>
            <person name="Crits-Christoph A."/>
            <person name="Burstein D."/>
            <person name="Anantharaman K."/>
            <person name="Lane K.R."/>
            <person name="Thomas B.C."/>
            <person name="Pan C."/>
            <person name="Northen T.R."/>
            <person name="Banfield J.F."/>
        </authorList>
    </citation>
    <scope>NUCLEOTIDE SEQUENCE [LARGE SCALE GENOMIC DNA]</scope>
    <source>
        <strain evidence="10">NP_3</strain>
    </source>
</reference>
<evidence type="ECO:0000256" key="5">
    <source>
        <dbReference type="ARBA" id="ARBA00038063"/>
    </source>
</evidence>
<organism evidence="10 11">
    <name type="scientific">Candidatus Segetimicrobium genomatis</name>
    <dbReference type="NCBI Taxonomy" id="2569760"/>
    <lineage>
        <taxon>Bacteria</taxon>
        <taxon>Bacillati</taxon>
        <taxon>Candidatus Sysuimicrobiota</taxon>
        <taxon>Candidatus Sysuimicrobiia</taxon>
        <taxon>Candidatus Sysuimicrobiales</taxon>
        <taxon>Candidatus Segetimicrobiaceae</taxon>
        <taxon>Candidatus Segetimicrobium</taxon>
    </lineage>
</organism>
<feature type="binding site" evidence="8">
    <location>
        <position position="14"/>
    </location>
    <ligand>
        <name>tRNA</name>
        <dbReference type="ChEBI" id="CHEBI:17843"/>
    </ligand>
</feature>
<evidence type="ECO:0000256" key="6">
    <source>
        <dbReference type="ARBA" id="ARBA00048707"/>
    </source>
</evidence>
<dbReference type="GO" id="GO:0000049">
    <property type="term" value="F:tRNA binding"/>
    <property type="evidence" value="ECO:0007669"/>
    <property type="project" value="UniProtKB-UniRule"/>
</dbReference>
<dbReference type="GO" id="GO:0005737">
    <property type="term" value="C:cytoplasm"/>
    <property type="evidence" value="ECO:0007669"/>
    <property type="project" value="UniProtKB-SubCell"/>
</dbReference>
<proteinExistence type="inferred from homology"/>
<dbReference type="SUPFAM" id="SSF53178">
    <property type="entry name" value="Peptidyl-tRNA hydrolase-like"/>
    <property type="match status" value="1"/>
</dbReference>
<evidence type="ECO:0000313" key="10">
    <source>
        <dbReference type="EMBL" id="TMI87384.1"/>
    </source>
</evidence>
<evidence type="ECO:0000256" key="1">
    <source>
        <dbReference type="ARBA" id="ARBA00013260"/>
    </source>
</evidence>
<dbReference type="FunFam" id="3.40.50.1470:FF:000001">
    <property type="entry name" value="Peptidyl-tRNA hydrolase"/>
    <property type="match status" value="1"/>
</dbReference>
<feature type="binding site" evidence="8">
    <location>
        <position position="63"/>
    </location>
    <ligand>
        <name>tRNA</name>
        <dbReference type="ChEBI" id="CHEBI:17843"/>
    </ligand>
</feature>
<dbReference type="PANTHER" id="PTHR17224:SF1">
    <property type="entry name" value="PEPTIDYL-TRNA HYDROLASE"/>
    <property type="match status" value="1"/>
</dbReference>
<dbReference type="InterPro" id="IPR036416">
    <property type="entry name" value="Pept_tRNA_hydro_sf"/>
</dbReference>
<dbReference type="NCBIfam" id="TIGR00447">
    <property type="entry name" value="pth"/>
    <property type="match status" value="1"/>
</dbReference>
<dbReference type="EMBL" id="VBAK01000160">
    <property type="protein sequence ID" value="TMI87384.1"/>
    <property type="molecule type" value="Genomic_DNA"/>
</dbReference>
<dbReference type="PANTHER" id="PTHR17224">
    <property type="entry name" value="PEPTIDYL-TRNA HYDROLASE"/>
    <property type="match status" value="1"/>
</dbReference>
<feature type="compositionally biased region" description="Polar residues" evidence="9">
    <location>
        <begin position="213"/>
        <end position="227"/>
    </location>
</feature>
<evidence type="ECO:0000256" key="2">
    <source>
        <dbReference type="ARBA" id="ARBA00022555"/>
    </source>
</evidence>
<evidence type="ECO:0000256" key="7">
    <source>
        <dbReference type="ARBA" id="ARBA00050038"/>
    </source>
</evidence>
<dbReference type="AlphaFoldDB" id="A0A537JV78"/>
<dbReference type="Pfam" id="PF01195">
    <property type="entry name" value="Pept_tRNA_hydro"/>
    <property type="match status" value="1"/>
</dbReference>
<feature type="site" description="Stabilizes the basic form of H active site to accept a proton" evidence="8">
    <location>
        <position position="90"/>
    </location>
</feature>
<dbReference type="GO" id="GO:0004045">
    <property type="term" value="F:peptidyl-tRNA hydrolase activity"/>
    <property type="evidence" value="ECO:0007669"/>
    <property type="project" value="UniProtKB-UniRule"/>
</dbReference>